<dbReference type="GO" id="GO:1901981">
    <property type="term" value="F:phosphatidylinositol phosphate binding"/>
    <property type="evidence" value="ECO:0007669"/>
    <property type="project" value="TreeGrafter"/>
</dbReference>
<evidence type="ECO:0000313" key="5">
    <source>
        <dbReference type="Proteomes" id="UP000719412"/>
    </source>
</evidence>
<evidence type="ECO:0000313" key="4">
    <source>
        <dbReference type="EMBL" id="KAH0821915.1"/>
    </source>
</evidence>
<organism evidence="4 5">
    <name type="scientific">Tenebrio molitor</name>
    <name type="common">Yellow mealworm beetle</name>
    <dbReference type="NCBI Taxonomy" id="7067"/>
    <lineage>
        <taxon>Eukaryota</taxon>
        <taxon>Metazoa</taxon>
        <taxon>Ecdysozoa</taxon>
        <taxon>Arthropoda</taxon>
        <taxon>Hexapoda</taxon>
        <taxon>Insecta</taxon>
        <taxon>Pterygota</taxon>
        <taxon>Neoptera</taxon>
        <taxon>Endopterygota</taxon>
        <taxon>Coleoptera</taxon>
        <taxon>Polyphaga</taxon>
        <taxon>Cucujiformia</taxon>
        <taxon>Tenebrionidae</taxon>
        <taxon>Tenebrio</taxon>
    </lineage>
</organism>
<dbReference type="PROSITE" id="PS50211">
    <property type="entry name" value="DENN"/>
    <property type="match status" value="1"/>
</dbReference>
<keyword evidence="1" id="KW-0472">Membrane</keyword>
<gene>
    <name evidence="4" type="ORF">GEV33_000876</name>
    <name evidence="3" type="ORF">GEV33_000877</name>
</gene>
<dbReference type="PANTHER" id="PTHR13196">
    <property type="entry name" value="DENN DOMAIN-CONTAINING"/>
    <property type="match status" value="1"/>
</dbReference>
<dbReference type="EMBL" id="JABDTM020005513">
    <property type="protein sequence ID" value="KAH0821914.1"/>
    <property type="molecule type" value="Genomic_DNA"/>
</dbReference>
<feature type="domain" description="UDENN" evidence="2">
    <location>
        <begin position="1"/>
        <end position="75"/>
    </location>
</feature>
<keyword evidence="1" id="KW-0812">Transmembrane</keyword>
<dbReference type="Proteomes" id="UP000719412">
    <property type="component" value="Unassembled WGS sequence"/>
</dbReference>
<reference evidence="4" key="2">
    <citation type="submission" date="2021-08" db="EMBL/GenBank/DDBJ databases">
        <authorList>
            <person name="Eriksson T."/>
        </authorList>
    </citation>
    <scope>NUCLEOTIDE SEQUENCE</scope>
    <source>
        <strain evidence="4">Stoneville</strain>
        <tissue evidence="4">Whole head</tissue>
    </source>
</reference>
<reference evidence="4" key="1">
    <citation type="journal article" date="2020" name="J Insects Food Feed">
        <title>The yellow mealworm (Tenebrio molitor) genome: a resource for the emerging insects as food and feed industry.</title>
        <authorList>
            <person name="Eriksson T."/>
            <person name="Andere A."/>
            <person name="Kelstrup H."/>
            <person name="Emery V."/>
            <person name="Picard C."/>
        </authorList>
    </citation>
    <scope>NUCLEOTIDE SEQUENCE</scope>
    <source>
        <strain evidence="4">Stoneville</strain>
        <tissue evidence="4">Whole head</tissue>
    </source>
</reference>
<dbReference type="GO" id="GO:0005085">
    <property type="term" value="F:guanyl-nucleotide exchange factor activity"/>
    <property type="evidence" value="ECO:0007669"/>
    <property type="project" value="InterPro"/>
</dbReference>
<feature type="transmembrane region" description="Helical" evidence="1">
    <location>
        <begin position="39"/>
        <end position="57"/>
    </location>
</feature>
<dbReference type="AlphaFoldDB" id="A0A8J6LH86"/>
<protein>
    <recommendedName>
        <fullName evidence="2">UDENN domain-containing protein</fullName>
    </recommendedName>
</protein>
<dbReference type="InterPro" id="IPR040032">
    <property type="entry name" value="DENND1A/B/C"/>
</dbReference>
<dbReference type="GO" id="GO:0032456">
    <property type="term" value="P:endocytic recycling"/>
    <property type="evidence" value="ECO:0007669"/>
    <property type="project" value="TreeGrafter"/>
</dbReference>
<keyword evidence="1" id="KW-1133">Transmembrane helix</keyword>
<sequence>MMIIFASMLYERRIIFTSKKLKRLSACVQSANDVIYPMIWQHIFIPVLPMALIDYLLAPMPFLIGVPDEVMKVSD</sequence>
<dbReference type="GO" id="GO:0005829">
    <property type="term" value="C:cytosol"/>
    <property type="evidence" value="ECO:0007669"/>
    <property type="project" value="TreeGrafter"/>
</dbReference>
<proteinExistence type="predicted"/>
<evidence type="ECO:0000313" key="3">
    <source>
        <dbReference type="EMBL" id="KAH0821914.1"/>
    </source>
</evidence>
<dbReference type="GO" id="GO:0006897">
    <property type="term" value="P:endocytosis"/>
    <property type="evidence" value="ECO:0007669"/>
    <property type="project" value="TreeGrafter"/>
</dbReference>
<name>A0A8J6LH86_TENMO</name>
<dbReference type="PANTHER" id="PTHR13196:SF14">
    <property type="entry name" value="UDENN DOMAIN-CONTAINING PROTEIN"/>
    <property type="match status" value="1"/>
</dbReference>
<evidence type="ECO:0000256" key="1">
    <source>
        <dbReference type="SAM" id="Phobius"/>
    </source>
</evidence>
<dbReference type="Gene3D" id="3.40.50.11500">
    <property type="match status" value="1"/>
</dbReference>
<comment type="caution">
    <text evidence="4">The sequence shown here is derived from an EMBL/GenBank/DDBJ whole genome shotgun (WGS) entry which is preliminary data.</text>
</comment>
<dbReference type="InterPro" id="IPR037516">
    <property type="entry name" value="Tripartite_DENN"/>
</dbReference>
<dbReference type="Pfam" id="PF02141">
    <property type="entry name" value="DENN"/>
    <property type="match status" value="1"/>
</dbReference>
<accession>A0A8J6LH86</accession>
<dbReference type="EMBL" id="JABDTM020005512">
    <property type="protein sequence ID" value="KAH0821915.1"/>
    <property type="molecule type" value="Genomic_DNA"/>
</dbReference>
<dbReference type="InterPro" id="IPR001194">
    <property type="entry name" value="cDENN_dom"/>
</dbReference>
<dbReference type="InterPro" id="IPR043153">
    <property type="entry name" value="DENN_C"/>
</dbReference>
<keyword evidence="5" id="KW-1185">Reference proteome</keyword>
<evidence type="ECO:0000259" key="2">
    <source>
        <dbReference type="PROSITE" id="PS50211"/>
    </source>
</evidence>